<comment type="subunit">
    <text evidence="7">Heterotetramer of 2 MoaD subunits and 2 MoaE subunits. Also stable as homodimer. The enzyme changes between these two forms during catalysis.</text>
</comment>
<protein>
    <recommendedName>
        <fullName evidence="4">Molybdopterin synthase catalytic subunit</fullName>
        <ecNumber evidence="3">2.8.1.12</ecNumber>
    </recommendedName>
    <alternativeName>
        <fullName evidence="10">MPT synthase subunit 2</fullName>
    </alternativeName>
    <alternativeName>
        <fullName evidence="8">Molybdenum cofactor biosynthesis protein E</fullName>
    </alternativeName>
    <alternativeName>
        <fullName evidence="9">Molybdopterin-converting factor large subunit</fullName>
    </alternativeName>
    <alternativeName>
        <fullName evidence="11">Molybdopterin-converting factor subunit 2</fullName>
    </alternativeName>
</protein>
<evidence type="ECO:0000256" key="10">
    <source>
        <dbReference type="ARBA" id="ARBA00030781"/>
    </source>
</evidence>
<organism evidence="14 15">
    <name type="scientific">Microvirga aerilata</name>
    <dbReference type="NCBI Taxonomy" id="670292"/>
    <lineage>
        <taxon>Bacteria</taxon>
        <taxon>Pseudomonadati</taxon>
        <taxon>Pseudomonadota</taxon>
        <taxon>Alphaproteobacteria</taxon>
        <taxon>Hyphomicrobiales</taxon>
        <taxon>Methylobacteriaceae</taxon>
        <taxon>Microvirga</taxon>
    </lineage>
</organism>
<evidence type="ECO:0000256" key="7">
    <source>
        <dbReference type="ARBA" id="ARBA00026066"/>
    </source>
</evidence>
<comment type="function">
    <text evidence="6">Converts molybdopterin precursor Z into molybdopterin. This requires the incorporation of two sulfur atoms into precursor Z to generate a dithiolene group. The sulfur is provided by MoaD.</text>
</comment>
<evidence type="ECO:0000256" key="5">
    <source>
        <dbReference type="ARBA" id="ARBA00023150"/>
    </source>
</evidence>
<evidence type="ECO:0000256" key="3">
    <source>
        <dbReference type="ARBA" id="ARBA00011950"/>
    </source>
</evidence>
<evidence type="ECO:0000256" key="9">
    <source>
        <dbReference type="ARBA" id="ARBA00030407"/>
    </source>
</evidence>
<dbReference type="InterPro" id="IPR036563">
    <property type="entry name" value="MoaE_sf"/>
</dbReference>
<gene>
    <name evidence="14" type="ORF">JKG68_27935</name>
</gene>
<dbReference type="GO" id="GO:0030366">
    <property type="term" value="F:molybdopterin synthase activity"/>
    <property type="evidence" value="ECO:0007669"/>
    <property type="project" value="UniProtKB-EC"/>
</dbReference>
<evidence type="ECO:0000313" key="15">
    <source>
        <dbReference type="Proteomes" id="UP000605848"/>
    </source>
</evidence>
<comment type="similarity">
    <text evidence="2">Belongs to the MoaE family.</text>
</comment>
<keyword evidence="5" id="KW-0501">Molybdenum cofactor biosynthesis</keyword>
<dbReference type="SUPFAM" id="SSF54690">
    <property type="entry name" value="Molybdopterin synthase subunit MoaE"/>
    <property type="match status" value="1"/>
</dbReference>
<evidence type="ECO:0000256" key="2">
    <source>
        <dbReference type="ARBA" id="ARBA00005426"/>
    </source>
</evidence>
<proteinExistence type="inferred from homology"/>
<name>A0A936ZHB9_9HYPH</name>
<keyword evidence="15" id="KW-1185">Reference proteome</keyword>
<comment type="pathway">
    <text evidence="1">Cofactor biosynthesis; molybdopterin biosynthesis.</text>
</comment>
<dbReference type="Proteomes" id="UP000605848">
    <property type="component" value="Unassembled WGS sequence"/>
</dbReference>
<dbReference type="CDD" id="cd00756">
    <property type="entry name" value="MoaE"/>
    <property type="match status" value="1"/>
</dbReference>
<comment type="catalytic activity">
    <reaction evidence="12">
        <text>2 [molybdopterin-synthase sulfur-carrier protein]-C-terminal-Gly-aminoethanethioate + cyclic pyranopterin phosphate + H2O = molybdopterin + 2 [molybdopterin-synthase sulfur-carrier protein]-C-terminal Gly-Gly + 2 H(+)</text>
        <dbReference type="Rhea" id="RHEA:26333"/>
        <dbReference type="Rhea" id="RHEA-COMP:12202"/>
        <dbReference type="Rhea" id="RHEA-COMP:19907"/>
        <dbReference type="ChEBI" id="CHEBI:15377"/>
        <dbReference type="ChEBI" id="CHEBI:15378"/>
        <dbReference type="ChEBI" id="CHEBI:58698"/>
        <dbReference type="ChEBI" id="CHEBI:59648"/>
        <dbReference type="ChEBI" id="CHEBI:90778"/>
        <dbReference type="ChEBI" id="CHEBI:232372"/>
        <dbReference type="EC" id="2.8.1.12"/>
    </reaction>
</comment>
<dbReference type="AlphaFoldDB" id="A0A936ZHB9"/>
<evidence type="ECO:0000256" key="1">
    <source>
        <dbReference type="ARBA" id="ARBA00005046"/>
    </source>
</evidence>
<evidence type="ECO:0000256" key="4">
    <source>
        <dbReference type="ARBA" id="ARBA00013858"/>
    </source>
</evidence>
<evidence type="ECO:0000256" key="6">
    <source>
        <dbReference type="ARBA" id="ARBA00025448"/>
    </source>
</evidence>
<dbReference type="InterPro" id="IPR003448">
    <property type="entry name" value="Mopterin_biosynth_MoaE"/>
</dbReference>
<sequence>MTATPTIRIQRDDFDVARETAAIREQGANVGAIVTFTGLCRSEDDRLAALEIEHYPGMAEAEVTRIVRQATLQWPLLGVTVIHRHGTIQAGENIVLVITASSHRRAAFAAAEFLMDWLKLSAPFWKREHHADGSVAEWVEARASDELAVRSWDGAPHDQEHQPTSGGPLRDAPEGLTSHQSEIKREGTS</sequence>
<dbReference type="GO" id="GO:0006777">
    <property type="term" value="P:Mo-molybdopterin cofactor biosynthetic process"/>
    <property type="evidence" value="ECO:0007669"/>
    <property type="project" value="UniProtKB-KW"/>
</dbReference>
<dbReference type="EC" id="2.8.1.12" evidence="3"/>
<reference evidence="14" key="1">
    <citation type="submission" date="2021-01" db="EMBL/GenBank/DDBJ databases">
        <title>Microvirga sp.</title>
        <authorList>
            <person name="Kim M.K."/>
        </authorList>
    </citation>
    <scope>NUCLEOTIDE SEQUENCE</scope>
    <source>
        <strain evidence="14">5420S-16</strain>
    </source>
</reference>
<comment type="caution">
    <text evidence="14">The sequence shown here is derived from an EMBL/GenBank/DDBJ whole genome shotgun (WGS) entry which is preliminary data.</text>
</comment>
<dbReference type="Pfam" id="PF02391">
    <property type="entry name" value="MoaE"/>
    <property type="match status" value="1"/>
</dbReference>
<feature type="region of interest" description="Disordered" evidence="13">
    <location>
        <begin position="149"/>
        <end position="189"/>
    </location>
</feature>
<dbReference type="EMBL" id="JAEQMY010000107">
    <property type="protein sequence ID" value="MBL0407740.1"/>
    <property type="molecule type" value="Genomic_DNA"/>
</dbReference>
<dbReference type="PANTHER" id="PTHR23404">
    <property type="entry name" value="MOLYBDOPTERIN SYNTHASE RELATED"/>
    <property type="match status" value="1"/>
</dbReference>
<evidence type="ECO:0000256" key="12">
    <source>
        <dbReference type="ARBA" id="ARBA00049878"/>
    </source>
</evidence>
<evidence type="ECO:0000256" key="11">
    <source>
        <dbReference type="ARBA" id="ARBA00032474"/>
    </source>
</evidence>
<evidence type="ECO:0000256" key="8">
    <source>
        <dbReference type="ARBA" id="ARBA00029745"/>
    </source>
</evidence>
<dbReference type="Gene3D" id="3.90.1170.40">
    <property type="entry name" value="Molybdopterin biosynthesis MoaE subunit"/>
    <property type="match status" value="1"/>
</dbReference>
<evidence type="ECO:0000256" key="13">
    <source>
        <dbReference type="SAM" id="MobiDB-lite"/>
    </source>
</evidence>
<evidence type="ECO:0000313" key="14">
    <source>
        <dbReference type="EMBL" id="MBL0407740.1"/>
    </source>
</evidence>
<accession>A0A936ZHB9</accession>